<reference evidence="2 3" key="1">
    <citation type="journal article" date="2015" name="Nature">
        <title>rRNA introns, odd ribosomes, and small enigmatic genomes across a large radiation of phyla.</title>
        <authorList>
            <person name="Brown C.T."/>
            <person name="Hug L.A."/>
            <person name="Thomas B.C."/>
            <person name="Sharon I."/>
            <person name="Castelle C.J."/>
            <person name="Singh A."/>
            <person name="Wilkins M.J."/>
            <person name="Williams K.H."/>
            <person name="Banfield J.F."/>
        </authorList>
    </citation>
    <scope>NUCLEOTIDE SEQUENCE [LARGE SCALE GENOMIC DNA]</scope>
</reference>
<name>A0A0G0UGD8_9BACT</name>
<dbReference type="InterPro" id="IPR036515">
    <property type="entry name" value="Transposase_17_sf"/>
</dbReference>
<evidence type="ECO:0000313" key="3">
    <source>
        <dbReference type="Proteomes" id="UP000034854"/>
    </source>
</evidence>
<dbReference type="EMBL" id="LCAG01000002">
    <property type="protein sequence ID" value="KKR87944.1"/>
    <property type="molecule type" value="Genomic_DNA"/>
</dbReference>
<dbReference type="GO" id="GO:0006313">
    <property type="term" value="P:DNA transposition"/>
    <property type="evidence" value="ECO:0007669"/>
    <property type="project" value="InterPro"/>
</dbReference>
<dbReference type="Pfam" id="PF01797">
    <property type="entry name" value="Y1_Tnp"/>
    <property type="match status" value="1"/>
</dbReference>
<protein>
    <submittedName>
        <fullName evidence="2">Transposase IS200-family protein</fullName>
    </submittedName>
</protein>
<dbReference type="GO" id="GO:0004803">
    <property type="term" value="F:transposase activity"/>
    <property type="evidence" value="ECO:0007669"/>
    <property type="project" value="InterPro"/>
</dbReference>
<dbReference type="PATRIC" id="fig|1618409.3.peg.258"/>
<comment type="caution">
    <text evidence="2">The sequence shown here is derived from an EMBL/GenBank/DDBJ whole genome shotgun (WGS) entry which is preliminary data.</text>
</comment>
<organism evidence="2 3">
    <name type="scientific">Candidatus Curtissbacteria bacterium GW2011_GWA1_41_11</name>
    <dbReference type="NCBI Taxonomy" id="1618409"/>
    <lineage>
        <taxon>Bacteria</taxon>
        <taxon>Candidatus Curtissiibacteriota</taxon>
    </lineage>
</organism>
<dbReference type="PANTHER" id="PTHR34322:SF2">
    <property type="entry name" value="TRANSPOSASE IS200-LIKE DOMAIN-CONTAINING PROTEIN"/>
    <property type="match status" value="1"/>
</dbReference>
<dbReference type="SUPFAM" id="SSF143422">
    <property type="entry name" value="Transposase IS200-like"/>
    <property type="match status" value="1"/>
</dbReference>
<feature type="domain" description="Transposase IS200-like" evidence="1">
    <location>
        <begin position="11"/>
        <end position="133"/>
    </location>
</feature>
<dbReference type="Gene3D" id="3.30.70.1290">
    <property type="entry name" value="Transposase IS200-like"/>
    <property type="match status" value="1"/>
</dbReference>
<dbReference type="GO" id="GO:0003677">
    <property type="term" value="F:DNA binding"/>
    <property type="evidence" value="ECO:0007669"/>
    <property type="project" value="InterPro"/>
</dbReference>
<gene>
    <name evidence="2" type="ORF">UU34_C0002G0061</name>
</gene>
<dbReference type="SMART" id="SM01321">
    <property type="entry name" value="Y1_Tnp"/>
    <property type="match status" value="1"/>
</dbReference>
<dbReference type="InterPro" id="IPR002686">
    <property type="entry name" value="Transposase_17"/>
</dbReference>
<dbReference type="AlphaFoldDB" id="A0A0G0UGD8"/>
<accession>A0A0G0UGD8</accession>
<dbReference type="Proteomes" id="UP000034854">
    <property type="component" value="Unassembled WGS sequence"/>
</dbReference>
<evidence type="ECO:0000259" key="1">
    <source>
        <dbReference type="SMART" id="SM01321"/>
    </source>
</evidence>
<dbReference type="PANTHER" id="PTHR34322">
    <property type="entry name" value="TRANSPOSASE, Y1_TNP DOMAIN-CONTAINING"/>
    <property type="match status" value="1"/>
</dbReference>
<sequence>MPAKNSLKFYLENSYYHIYNRGAGKSKIFKDKQDYQVFLDKLQKYLDPKSQYSFDKKINLSAYCLMPNHFHFFVFQKTKDGMEAFMRSLGTSYAMYFNKKYERSGTLFQGRYKAAIVETEPYFLHLSRYIHLNPAELVNNWREYPYSSYKNYIGQKEDNWLTPDPILTLFKKGKGGDSYNRAISYQEFVEGFTGDSKDQLDDLAID</sequence>
<proteinExistence type="predicted"/>
<evidence type="ECO:0000313" key="2">
    <source>
        <dbReference type="EMBL" id="KKR87944.1"/>
    </source>
</evidence>